<evidence type="ECO:0000256" key="3">
    <source>
        <dbReference type="SAM" id="SignalP"/>
    </source>
</evidence>
<keyword evidence="1 3" id="KW-0732">Signal</keyword>
<dbReference type="InterPro" id="IPR027304">
    <property type="entry name" value="Trigger_fact/SurA_dom_sf"/>
</dbReference>
<organism evidence="5 6">
    <name type="scientific">Pontibacter indicus</name>
    <dbReference type="NCBI Taxonomy" id="1317125"/>
    <lineage>
        <taxon>Bacteria</taxon>
        <taxon>Pseudomonadati</taxon>
        <taxon>Bacteroidota</taxon>
        <taxon>Cytophagia</taxon>
        <taxon>Cytophagales</taxon>
        <taxon>Hymenobacteraceae</taxon>
        <taxon>Pontibacter</taxon>
    </lineage>
</organism>
<dbReference type="InterPro" id="IPR050280">
    <property type="entry name" value="OMP_Chaperone_SurA"/>
</dbReference>
<dbReference type="Pfam" id="PF13624">
    <property type="entry name" value="SurA_N_3"/>
    <property type="match status" value="1"/>
</dbReference>
<dbReference type="Proteomes" id="UP000187181">
    <property type="component" value="Unassembled WGS sequence"/>
</dbReference>
<dbReference type="SUPFAM" id="SSF109998">
    <property type="entry name" value="Triger factor/SurA peptide-binding domain-like"/>
    <property type="match status" value="1"/>
</dbReference>
<dbReference type="EMBL" id="FTPP01000002">
    <property type="protein sequence ID" value="SIT91286.1"/>
    <property type="molecule type" value="Genomic_DNA"/>
</dbReference>
<gene>
    <name evidence="5" type="ORF">SAMN05444128_2550</name>
</gene>
<evidence type="ECO:0000256" key="1">
    <source>
        <dbReference type="ARBA" id="ARBA00022729"/>
    </source>
</evidence>
<dbReference type="STRING" id="1317125.SAMN05444128_2550"/>
<dbReference type="RefSeq" id="WP_076669353.1">
    <property type="nucleotide sequence ID" value="NZ_FTPP01000002.1"/>
</dbReference>
<dbReference type="GO" id="GO:0003755">
    <property type="term" value="F:peptidyl-prolyl cis-trans isomerase activity"/>
    <property type="evidence" value="ECO:0007669"/>
    <property type="project" value="UniProtKB-KW"/>
</dbReference>
<reference evidence="6" key="1">
    <citation type="submission" date="2017-01" db="EMBL/GenBank/DDBJ databases">
        <authorList>
            <person name="Varghese N."/>
            <person name="Submissions S."/>
        </authorList>
    </citation>
    <scope>NUCLEOTIDE SEQUENCE [LARGE SCALE GENOMIC DNA]</scope>
    <source>
        <strain evidence="6">LP100</strain>
    </source>
</reference>
<dbReference type="InterPro" id="IPR000297">
    <property type="entry name" value="PPIase_PpiC"/>
</dbReference>
<dbReference type="InterPro" id="IPR023058">
    <property type="entry name" value="PPIase_PpiC_CS"/>
</dbReference>
<sequence>MHNTIHKSKTLALLLLCLITAFTATAQAPTQKKLDGIIAKVDNHVILRSELEFSYLQFLAQSKQQPSAQTEAMKCDILKSMVQEKLLLARAEIDSVVVEETAITGELNRRIDYLASQVGGTERLEQYYNKSIKQLRDELRRSVRNQMVSEKMQRDITEKVTVTPKEVRRYFNQIPADSLPYFSSEVQLSHIVKYAEVSRQQKQAARQKLEEIRARIVAGEDFATLAREYSEDPGSAEAGGELGFFKKKELVPEYEAAALRLEPGQMSNVIESMFGFHLIQLIERKGQEFNTRHILIKPATERVDVQDAIAALDSVRTLIVNDSISFAKAAKDFSDDKNTKDNGGTIISRMTGNSYIPMDEVEPSIFFVIDTMKVGDVSKPVSFTTPDGREAARIIMLRYKSAPHLANMRDDYQKIAAAALAQKRDKAVDEWFRKNINTVFIEIDPEYDQCKVLDLTQ</sequence>
<feature type="domain" description="PpiC" evidence="4">
    <location>
        <begin position="286"/>
        <end position="381"/>
    </location>
</feature>
<dbReference type="Gene3D" id="3.10.50.40">
    <property type="match status" value="2"/>
</dbReference>
<name>A0A1R3XIE9_9BACT</name>
<dbReference type="PROSITE" id="PS50198">
    <property type="entry name" value="PPIC_PPIASE_2"/>
    <property type="match status" value="2"/>
</dbReference>
<dbReference type="InterPro" id="IPR046357">
    <property type="entry name" value="PPIase_dom_sf"/>
</dbReference>
<evidence type="ECO:0000259" key="4">
    <source>
        <dbReference type="PROSITE" id="PS50198"/>
    </source>
</evidence>
<keyword evidence="2" id="KW-0413">Isomerase</keyword>
<dbReference type="AlphaFoldDB" id="A0A1R3XIE9"/>
<dbReference type="SUPFAM" id="SSF54534">
    <property type="entry name" value="FKBP-like"/>
    <property type="match status" value="2"/>
</dbReference>
<dbReference type="PROSITE" id="PS01096">
    <property type="entry name" value="PPIC_PPIASE_1"/>
    <property type="match status" value="1"/>
</dbReference>
<feature type="domain" description="PpiC" evidence="4">
    <location>
        <begin position="183"/>
        <end position="283"/>
    </location>
</feature>
<keyword evidence="2" id="KW-0697">Rotamase</keyword>
<evidence type="ECO:0000256" key="2">
    <source>
        <dbReference type="PROSITE-ProRule" id="PRU00278"/>
    </source>
</evidence>
<protein>
    <submittedName>
        <fullName evidence="5">Periplasmic chaperone for outer membrane proteins SurA</fullName>
    </submittedName>
</protein>
<dbReference type="Gene3D" id="1.10.4030.10">
    <property type="entry name" value="Porin chaperone SurA, peptide-binding domain"/>
    <property type="match status" value="1"/>
</dbReference>
<feature type="chain" id="PRO_5013226849" evidence="3">
    <location>
        <begin position="27"/>
        <end position="457"/>
    </location>
</feature>
<evidence type="ECO:0000313" key="6">
    <source>
        <dbReference type="Proteomes" id="UP000187181"/>
    </source>
</evidence>
<accession>A0A1R3XIE9</accession>
<keyword evidence="6" id="KW-1185">Reference proteome</keyword>
<dbReference type="OrthoDB" id="14196at2"/>
<dbReference type="PANTHER" id="PTHR47637:SF1">
    <property type="entry name" value="CHAPERONE SURA"/>
    <property type="match status" value="1"/>
</dbReference>
<feature type="signal peptide" evidence="3">
    <location>
        <begin position="1"/>
        <end position="26"/>
    </location>
</feature>
<evidence type="ECO:0000313" key="5">
    <source>
        <dbReference type="EMBL" id="SIT91286.1"/>
    </source>
</evidence>
<dbReference type="PANTHER" id="PTHR47637">
    <property type="entry name" value="CHAPERONE SURA"/>
    <property type="match status" value="1"/>
</dbReference>
<proteinExistence type="predicted"/>
<dbReference type="Pfam" id="PF00639">
    <property type="entry name" value="Rotamase"/>
    <property type="match status" value="2"/>
</dbReference>